<feature type="transmembrane region" description="Helical" evidence="9">
    <location>
        <begin position="197"/>
        <end position="216"/>
    </location>
</feature>
<keyword evidence="5 9" id="KW-0812">Transmembrane</keyword>
<accession>A0A0A8X8P8</accession>
<evidence type="ECO:0000313" key="10">
    <source>
        <dbReference type="EMBL" id="GAM15669.1"/>
    </source>
</evidence>
<dbReference type="PANTHER" id="PTHR30588:SF0">
    <property type="entry name" value="BRANCHED-CHAIN AMINO ACID PERMEASE BRNQ"/>
    <property type="match status" value="1"/>
</dbReference>
<dbReference type="PANTHER" id="PTHR30588">
    <property type="entry name" value="BRANCHED-CHAIN AMINO ACID TRANSPORT SYSTEM 2 CARRIER PROTEIN"/>
    <property type="match status" value="1"/>
</dbReference>
<feature type="transmembrane region" description="Helical" evidence="9">
    <location>
        <begin position="418"/>
        <end position="440"/>
    </location>
</feature>
<evidence type="ECO:0000256" key="9">
    <source>
        <dbReference type="RuleBase" id="RU362122"/>
    </source>
</evidence>
<feature type="transmembrane region" description="Helical" evidence="9">
    <location>
        <begin position="7"/>
        <end position="29"/>
    </location>
</feature>
<keyword evidence="7 9" id="KW-1133">Transmembrane helix</keyword>
<dbReference type="GO" id="GO:0015818">
    <property type="term" value="P:isoleucine transport"/>
    <property type="evidence" value="ECO:0007669"/>
    <property type="project" value="TreeGrafter"/>
</dbReference>
<keyword evidence="8 9" id="KW-0472">Membrane</keyword>
<reference evidence="10 11" key="1">
    <citation type="submission" date="2013-06" db="EMBL/GenBank/DDBJ databases">
        <title>Whole genome shotgun sequence of Bacillus selenatarsenatis SF-1.</title>
        <authorList>
            <person name="Kuroda M."/>
            <person name="Sei K."/>
            <person name="Yamashita M."/>
            <person name="Ike M."/>
        </authorList>
    </citation>
    <scope>NUCLEOTIDE SEQUENCE [LARGE SCALE GENOMIC DNA]</scope>
    <source>
        <strain evidence="10 11">SF-1</strain>
    </source>
</reference>
<dbReference type="GO" id="GO:0015820">
    <property type="term" value="P:L-leucine transport"/>
    <property type="evidence" value="ECO:0007669"/>
    <property type="project" value="TreeGrafter"/>
</dbReference>
<evidence type="ECO:0000256" key="6">
    <source>
        <dbReference type="ARBA" id="ARBA00022970"/>
    </source>
</evidence>
<evidence type="ECO:0000256" key="4">
    <source>
        <dbReference type="ARBA" id="ARBA00022475"/>
    </source>
</evidence>
<proteinExistence type="inferred from homology"/>
<dbReference type="Pfam" id="PF05525">
    <property type="entry name" value="Branch_AA_trans"/>
    <property type="match status" value="1"/>
</dbReference>
<feature type="transmembrane region" description="Helical" evidence="9">
    <location>
        <begin position="121"/>
        <end position="141"/>
    </location>
</feature>
<dbReference type="NCBIfam" id="TIGR00796">
    <property type="entry name" value="livcs"/>
    <property type="match status" value="1"/>
</dbReference>
<dbReference type="InterPro" id="IPR004685">
    <property type="entry name" value="Brnchd-chn_aa_trnsp_Livcs"/>
</dbReference>
<evidence type="ECO:0000256" key="3">
    <source>
        <dbReference type="ARBA" id="ARBA00022448"/>
    </source>
</evidence>
<feature type="transmembrane region" description="Helical" evidence="9">
    <location>
        <begin position="281"/>
        <end position="309"/>
    </location>
</feature>
<evidence type="ECO:0000256" key="8">
    <source>
        <dbReference type="ARBA" id="ARBA00023136"/>
    </source>
</evidence>
<keyword evidence="3 9" id="KW-0813">Transport</keyword>
<feature type="transmembrane region" description="Helical" evidence="9">
    <location>
        <begin position="375"/>
        <end position="398"/>
    </location>
</feature>
<comment type="similarity">
    <text evidence="2 9">Belongs to the branched chain amino acid transporter family.</text>
</comment>
<keyword evidence="11" id="KW-1185">Reference proteome</keyword>
<name>A0A0A8X8P8_MESS1</name>
<dbReference type="RefSeq" id="WP_041967300.1">
    <property type="nucleotide sequence ID" value="NZ_BASE01000089.1"/>
</dbReference>
<comment type="caution">
    <text evidence="10">The sequence shown here is derived from an EMBL/GenBank/DDBJ whole genome shotgun (WGS) entry which is preliminary data.</text>
</comment>
<sequence length="454" mass="49102">MQQKISFSTYALIGTMLFGMYFGAGNLIFPIQLGQLAGTNFWPALIGFLVTAIGLPFLGILAIGLSGSTGLRDLASRVHPIFGIGFATVLYLTIGPFFAIPRTATVPFVVGFEPYIAPGQAGLWLGIFSFVFFAIVYFFSLHPAKVMDYIGKYLTPAFLVFLFLLIGISVIKPMGSFGEPSGAYANLAFITGFKEGYNTMDALASLAFGIVVINVIKGQGITSTKDIARATLKSGIFAMTLMMLIYGLITYMGASSVLAIGTFENGGQIFSAVAKHYFGPFGSILLAIIIVLACLKTSIGLITACSEFFHDLLPKVSYQRFVLLLCIVSFTIANFGLNNIIQFAVPVLMFLYPLAIILILLTLISPVFGNKQSVYAASIAMTFFVSFFDGYSALVTNLPNTNISLFNSVTSIYVEHLPLYEIGLGWIIPALLGAVIGYILPKAHLPVKKYQKEL</sequence>
<feature type="transmembrane region" description="Helical" evidence="9">
    <location>
        <begin position="153"/>
        <end position="171"/>
    </location>
</feature>
<comment type="function">
    <text evidence="9">Component of the transport system for branched-chain amino acids.</text>
</comment>
<dbReference type="GO" id="GO:0005886">
    <property type="term" value="C:plasma membrane"/>
    <property type="evidence" value="ECO:0007669"/>
    <property type="project" value="UniProtKB-SubCell"/>
</dbReference>
<dbReference type="OrthoDB" id="9783920at2"/>
<dbReference type="GO" id="GO:0015190">
    <property type="term" value="F:L-leucine transmembrane transporter activity"/>
    <property type="evidence" value="ECO:0007669"/>
    <property type="project" value="TreeGrafter"/>
</dbReference>
<evidence type="ECO:0000256" key="5">
    <source>
        <dbReference type="ARBA" id="ARBA00022692"/>
    </source>
</evidence>
<evidence type="ECO:0000256" key="7">
    <source>
        <dbReference type="ARBA" id="ARBA00022989"/>
    </source>
</evidence>
<evidence type="ECO:0000256" key="1">
    <source>
        <dbReference type="ARBA" id="ARBA00004651"/>
    </source>
</evidence>
<dbReference type="GO" id="GO:0015188">
    <property type="term" value="F:L-isoleucine transmembrane transporter activity"/>
    <property type="evidence" value="ECO:0007669"/>
    <property type="project" value="TreeGrafter"/>
</dbReference>
<keyword evidence="6 9" id="KW-0029">Amino-acid transport</keyword>
<dbReference type="GO" id="GO:0005304">
    <property type="term" value="F:L-valine transmembrane transporter activity"/>
    <property type="evidence" value="ECO:0007669"/>
    <property type="project" value="TreeGrafter"/>
</dbReference>
<dbReference type="EMBL" id="BASE01000089">
    <property type="protein sequence ID" value="GAM15669.1"/>
    <property type="molecule type" value="Genomic_DNA"/>
</dbReference>
<gene>
    <name evidence="10" type="ORF">SAMD00020551_3826</name>
</gene>
<evidence type="ECO:0000256" key="2">
    <source>
        <dbReference type="ARBA" id="ARBA00008540"/>
    </source>
</evidence>
<feature type="transmembrane region" description="Helical" evidence="9">
    <location>
        <begin position="321"/>
        <end position="341"/>
    </location>
</feature>
<dbReference type="AlphaFoldDB" id="A0A0A8X8P8"/>
<keyword evidence="4" id="KW-1003">Cell membrane</keyword>
<feature type="transmembrane region" description="Helical" evidence="9">
    <location>
        <begin position="236"/>
        <end position="261"/>
    </location>
</feature>
<evidence type="ECO:0000313" key="11">
    <source>
        <dbReference type="Proteomes" id="UP000031014"/>
    </source>
</evidence>
<feature type="transmembrane region" description="Helical" evidence="9">
    <location>
        <begin position="347"/>
        <end position="368"/>
    </location>
</feature>
<dbReference type="Proteomes" id="UP000031014">
    <property type="component" value="Unassembled WGS sequence"/>
</dbReference>
<feature type="transmembrane region" description="Helical" evidence="9">
    <location>
        <begin position="78"/>
        <end position="101"/>
    </location>
</feature>
<feature type="transmembrane region" description="Helical" evidence="9">
    <location>
        <begin position="41"/>
        <end position="66"/>
    </location>
</feature>
<protein>
    <recommendedName>
        <fullName evidence="9">Branched-chain amino acid transport system carrier protein</fullName>
    </recommendedName>
</protein>
<organism evidence="10 11">
    <name type="scientific">Mesobacillus selenatarsenatis (strain DSM 18680 / JCM 14380 / FERM P-15431 / SF-1)</name>
    <dbReference type="NCBI Taxonomy" id="1321606"/>
    <lineage>
        <taxon>Bacteria</taxon>
        <taxon>Bacillati</taxon>
        <taxon>Bacillota</taxon>
        <taxon>Bacilli</taxon>
        <taxon>Bacillales</taxon>
        <taxon>Bacillaceae</taxon>
        <taxon>Mesobacillus</taxon>
    </lineage>
</organism>
<dbReference type="STRING" id="1321606.SAMD00020551_3826"/>
<comment type="subcellular location">
    <subcellularLocation>
        <location evidence="1 9">Cell membrane</location>
        <topology evidence="1 9">Multi-pass membrane protein</topology>
    </subcellularLocation>
</comment>